<feature type="signal peptide" evidence="1">
    <location>
        <begin position="1"/>
        <end position="19"/>
    </location>
</feature>
<evidence type="ECO:0000256" key="1">
    <source>
        <dbReference type="SAM" id="SignalP"/>
    </source>
</evidence>
<reference evidence="2" key="1">
    <citation type="submission" date="2020-10" db="EMBL/GenBank/DDBJ databases">
        <authorList>
            <person name="Gilroy R."/>
        </authorList>
    </citation>
    <scope>NUCLEOTIDE SEQUENCE</scope>
    <source>
        <strain evidence="2">13361</strain>
    </source>
</reference>
<name>A0A9D1CLP9_9FIRM</name>
<dbReference type="Proteomes" id="UP000886796">
    <property type="component" value="Unassembled WGS sequence"/>
</dbReference>
<dbReference type="PROSITE" id="PS51257">
    <property type="entry name" value="PROKAR_LIPOPROTEIN"/>
    <property type="match status" value="1"/>
</dbReference>
<organism evidence="2 3">
    <name type="scientific">Candidatus Faecousia excrementigallinarum</name>
    <dbReference type="NCBI Taxonomy" id="2840806"/>
    <lineage>
        <taxon>Bacteria</taxon>
        <taxon>Bacillati</taxon>
        <taxon>Bacillota</taxon>
        <taxon>Clostridia</taxon>
        <taxon>Eubacteriales</taxon>
        <taxon>Oscillospiraceae</taxon>
        <taxon>Faecousia</taxon>
    </lineage>
</organism>
<evidence type="ECO:0000313" key="2">
    <source>
        <dbReference type="EMBL" id="HIQ67233.1"/>
    </source>
</evidence>
<reference evidence="2" key="2">
    <citation type="journal article" date="2021" name="PeerJ">
        <title>Extensive microbial diversity within the chicken gut microbiome revealed by metagenomics and culture.</title>
        <authorList>
            <person name="Gilroy R."/>
            <person name="Ravi A."/>
            <person name="Getino M."/>
            <person name="Pursley I."/>
            <person name="Horton D.L."/>
            <person name="Alikhan N.F."/>
            <person name="Baker D."/>
            <person name="Gharbi K."/>
            <person name="Hall N."/>
            <person name="Watson M."/>
            <person name="Adriaenssens E.M."/>
            <person name="Foster-Nyarko E."/>
            <person name="Jarju S."/>
            <person name="Secka A."/>
            <person name="Antonio M."/>
            <person name="Oren A."/>
            <person name="Chaudhuri R.R."/>
            <person name="La Ragione R."/>
            <person name="Hildebrand F."/>
            <person name="Pallen M.J."/>
        </authorList>
    </citation>
    <scope>NUCLEOTIDE SEQUENCE</scope>
    <source>
        <strain evidence="2">13361</strain>
    </source>
</reference>
<accession>A0A9D1CLP9</accession>
<keyword evidence="1" id="KW-0732">Signal</keyword>
<dbReference type="AlphaFoldDB" id="A0A9D1CLP9"/>
<feature type="chain" id="PRO_5038668990" evidence="1">
    <location>
        <begin position="20"/>
        <end position="421"/>
    </location>
</feature>
<comment type="caution">
    <text evidence="2">The sequence shown here is derived from an EMBL/GenBank/DDBJ whole genome shotgun (WGS) entry which is preliminary data.</text>
</comment>
<protein>
    <submittedName>
        <fullName evidence="2">Uncharacterized protein</fullName>
    </submittedName>
</protein>
<sequence>MKKFAAIAAGLLAAVLLLGGCGEDTPEERDSAEVLVGKNPCDIYFATGNDYYDLYAAASWMPGPEITLLSREEIDPETIQVSLDIQTPYTVDVIQQETNRSLSTYEIQEVDGVRQVTMTDAGFFSLYLYQSYAGMDWKALGEAYADYFATMDQYENGEVELDQLKAAGAAYDNKATEYVEDYMGLEVSDLPRFYEYTIQVFISEAEKEETFTSVEVTIGDTVHNVEIGQVVLRPTPEQNLEAFEYLCPVGSPPYWIPTFPYGEGIAQCQYEVFYTEEPLTLTGLDYWENTMSTAEVVDVTVVLADSRDNIGGGNGVEIPWDGTTPIYVEQGKYVTLFFTVQDPRMQEINYHSKLYPVLEFDCQGSRWETACDLVMYRNYNDIWLLYALGLDGMSLESYFNDYYYVMDSVRLSRAENSEANP</sequence>
<proteinExistence type="predicted"/>
<dbReference type="EMBL" id="DVFK01000022">
    <property type="protein sequence ID" value="HIQ67233.1"/>
    <property type="molecule type" value="Genomic_DNA"/>
</dbReference>
<gene>
    <name evidence="2" type="ORF">IAB74_01815</name>
</gene>
<evidence type="ECO:0000313" key="3">
    <source>
        <dbReference type="Proteomes" id="UP000886796"/>
    </source>
</evidence>